<keyword evidence="11" id="KW-0325">Glycoprotein</keyword>
<feature type="signal peptide" evidence="14">
    <location>
        <begin position="1"/>
        <end position="23"/>
    </location>
</feature>
<keyword evidence="6" id="KW-0677">Repeat</keyword>
<evidence type="ECO:0000256" key="9">
    <source>
        <dbReference type="ARBA" id="ARBA00022989"/>
    </source>
</evidence>
<feature type="domain" description="Cadherin" evidence="15">
    <location>
        <begin position="348"/>
        <end position="450"/>
    </location>
</feature>
<dbReference type="InterPro" id="IPR002126">
    <property type="entry name" value="Cadherin-like_dom"/>
</dbReference>
<dbReference type="FunFam" id="2.60.40.60:FF:000018">
    <property type="entry name" value="Protocadherin gamma c3"/>
    <property type="match status" value="1"/>
</dbReference>
<reference evidence="17" key="2">
    <citation type="journal article" date="2007" name="PLoS Biol.">
        <title>Survey sequencing and comparative analysis of the elephant shark (Callorhinchus milii) genome.</title>
        <authorList>
            <person name="Venkatesh B."/>
            <person name="Kirkness E.F."/>
            <person name="Loh Y.H."/>
            <person name="Halpern A.L."/>
            <person name="Lee A.P."/>
            <person name="Johnson J."/>
            <person name="Dandona N."/>
            <person name="Viswanathan L.D."/>
            <person name="Tay A."/>
            <person name="Venter J.C."/>
            <person name="Strausberg R.L."/>
            <person name="Brenner S."/>
        </authorList>
    </citation>
    <scope>NUCLEOTIDE SEQUENCE [LARGE SCALE GENOMIC DNA]</scope>
</reference>
<evidence type="ECO:0000256" key="12">
    <source>
        <dbReference type="PROSITE-ProRule" id="PRU00043"/>
    </source>
</evidence>
<evidence type="ECO:0000256" key="6">
    <source>
        <dbReference type="ARBA" id="ARBA00022737"/>
    </source>
</evidence>
<keyword evidence="3" id="KW-1003">Cell membrane</keyword>
<feature type="domain" description="Cadherin" evidence="15">
    <location>
        <begin position="25"/>
        <end position="131"/>
    </location>
</feature>
<dbReference type="FunFam" id="2.60.40.60:FF:000006">
    <property type="entry name" value="Protocadherin alpha 2"/>
    <property type="match status" value="1"/>
</dbReference>
<keyword evidence="7 12" id="KW-0106">Calcium</keyword>
<protein>
    <recommendedName>
        <fullName evidence="15">Cadherin domain-containing protein</fullName>
    </recommendedName>
</protein>
<evidence type="ECO:0000313" key="16">
    <source>
        <dbReference type="Ensembl" id="ENSCMIP00000041496.1"/>
    </source>
</evidence>
<dbReference type="FunFam" id="2.60.40.60:FF:000003">
    <property type="entry name" value="Protocadherin alpha 2"/>
    <property type="match status" value="1"/>
</dbReference>
<feature type="chain" id="PRO_5021324980" description="Cadherin domain-containing protein" evidence="14">
    <location>
        <begin position="24"/>
        <end position="798"/>
    </location>
</feature>
<dbReference type="Proteomes" id="UP000314986">
    <property type="component" value="Unassembled WGS sequence"/>
</dbReference>
<evidence type="ECO:0000256" key="2">
    <source>
        <dbReference type="ARBA" id="ARBA00004251"/>
    </source>
</evidence>
<evidence type="ECO:0000313" key="17">
    <source>
        <dbReference type="Proteomes" id="UP000314986"/>
    </source>
</evidence>
<evidence type="ECO:0000256" key="4">
    <source>
        <dbReference type="ARBA" id="ARBA00022692"/>
    </source>
</evidence>
<dbReference type="SUPFAM" id="SSF49313">
    <property type="entry name" value="Cadherin-like"/>
    <property type="match status" value="6"/>
</dbReference>
<evidence type="ECO:0000256" key="5">
    <source>
        <dbReference type="ARBA" id="ARBA00022729"/>
    </source>
</evidence>
<dbReference type="GO" id="GO:0007156">
    <property type="term" value="P:homophilic cell adhesion via plasma membrane adhesion molecules"/>
    <property type="evidence" value="ECO:0007669"/>
    <property type="project" value="InterPro"/>
</dbReference>
<feature type="domain" description="Cadherin" evidence="15">
    <location>
        <begin position="132"/>
        <end position="240"/>
    </location>
</feature>
<dbReference type="Pfam" id="PF16492">
    <property type="entry name" value="Cadherin_C_2"/>
    <property type="match status" value="1"/>
</dbReference>
<evidence type="ECO:0000259" key="15">
    <source>
        <dbReference type="PROSITE" id="PS50268"/>
    </source>
</evidence>
<evidence type="ECO:0000256" key="8">
    <source>
        <dbReference type="ARBA" id="ARBA00022889"/>
    </source>
</evidence>
<proteinExistence type="predicted"/>
<dbReference type="PROSITE" id="PS50268">
    <property type="entry name" value="CADHERIN_2"/>
    <property type="match status" value="6"/>
</dbReference>
<reference evidence="17" key="1">
    <citation type="journal article" date="2006" name="Science">
        <title>Ancient noncoding elements conserved in the human genome.</title>
        <authorList>
            <person name="Venkatesh B."/>
            <person name="Kirkness E.F."/>
            <person name="Loh Y.H."/>
            <person name="Halpern A.L."/>
            <person name="Lee A.P."/>
            <person name="Johnson J."/>
            <person name="Dandona N."/>
            <person name="Viswanathan L.D."/>
            <person name="Tay A."/>
            <person name="Venter J.C."/>
            <person name="Strausberg R.L."/>
            <person name="Brenner S."/>
        </authorList>
    </citation>
    <scope>NUCLEOTIDE SEQUENCE [LARGE SCALE GENOMIC DNA]</scope>
</reference>
<dbReference type="AlphaFoldDB" id="A0A4W3JQI0"/>
<evidence type="ECO:0000256" key="11">
    <source>
        <dbReference type="ARBA" id="ARBA00023180"/>
    </source>
</evidence>
<dbReference type="InterPro" id="IPR050174">
    <property type="entry name" value="Protocadherin/Cadherin-CA"/>
</dbReference>
<evidence type="ECO:0000256" key="1">
    <source>
        <dbReference type="ARBA" id="ARBA00003436"/>
    </source>
</evidence>
<feature type="transmembrane region" description="Helical" evidence="13">
    <location>
        <begin position="687"/>
        <end position="709"/>
    </location>
</feature>
<dbReference type="PANTHER" id="PTHR24028">
    <property type="entry name" value="CADHERIN-87A"/>
    <property type="match status" value="1"/>
</dbReference>
<dbReference type="SMART" id="SM00112">
    <property type="entry name" value="CA"/>
    <property type="match status" value="6"/>
</dbReference>
<dbReference type="FunFam" id="2.60.40.60:FF:000002">
    <property type="entry name" value="Protocadherin alpha 2"/>
    <property type="match status" value="1"/>
</dbReference>
<accession>A0A4W3JQI0</accession>
<dbReference type="FunFam" id="2.60.40.60:FF:000001">
    <property type="entry name" value="Protocadherin alpha 2"/>
    <property type="match status" value="1"/>
</dbReference>
<keyword evidence="9 13" id="KW-1133">Transmembrane helix</keyword>
<feature type="domain" description="Cadherin" evidence="15">
    <location>
        <begin position="451"/>
        <end position="560"/>
    </location>
</feature>
<evidence type="ECO:0000256" key="7">
    <source>
        <dbReference type="ARBA" id="ARBA00022837"/>
    </source>
</evidence>
<name>A0A4W3JQI0_CALMI</name>
<evidence type="ECO:0000256" key="10">
    <source>
        <dbReference type="ARBA" id="ARBA00023136"/>
    </source>
</evidence>
<keyword evidence="10 13" id="KW-0472">Membrane</keyword>
<dbReference type="InterPro" id="IPR013164">
    <property type="entry name" value="Cadherin_N"/>
</dbReference>
<keyword evidence="8" id="KW-0130">Cell adhesion</keyword>
<dbReference type="PRINTS" id="PR00205">
    <property type="entry name" value="CADHERIN"/>
</dbReference>
<dbReference type="Ensembl" id="ENSCMIT00000042086.1">
    <property type="protein sequence ID" value="ENSCMIP00000041496.1"/>
    <property type="gene ID" value="ENSCMIG00000017293.1"/>
</dbReference>
<dbReference type="GO" id="GO:0005509">
    <property type="term" value="F:calcium ion binding"/>
    <property type="evidence" value="ECO:0007669"/>
    <property type="project" value="UniProtKB-UniRule"/>
</dbReference>
<dbReference type="PROSITE" id="PS00232">
    <property type="entry name" value="CADHERIN_1"/>
    <property type="match status" value="3"/>
</dbReference>
<evidence type="ECO:0000256" key="13">
    <source>
        <dbReference type="SAM" id="Phobius"/>
    </source>
</evidence>
<dbReference type="Pfam" id="PF08266">
    <property type="entry name" value="Cadherin_2"/>
    <property type="match status" value="1"/>
</dbReference>
<dbReference type="Gene3D" id="2.60.40.60">
    <property type="entry name" value="Cadherins"/>
    <property type="match status" value="6"/>
</dbReference>
<dbReference type="PANTHER" id="PTHR24028:SF236">
    <property type="entry name" value="PROTOCADHERIN GAMMA-C3"/>
    <property type="match status" value="1"/>
</dbReference>
<dbReference type="GO" id="GO:0005886">
    <property type="term" value="C:plasma membrane"/>
    <property type="evidence" value="ECO:0007669"/>
    <property type="project" value="UniProtKB-SubCell"/>
</dbReference>
<comment type="function">
    <text evidence="1">Potential calcium-dependent cell-adhesion protein. May be involved in the establishment and maintenance of specific neuronal connections in the brain.</text>
</comment>
<keyword evidence="17" id="KW-1185">Reference proteome</keyword>
<dbReference type="InterPro" id="IPR020894">
    <property type="entry name" value="Cadherin_CS"/>
</dbReference>
<dbReference type="InterPro" id="IPR032455">
    <property type="entry name" value="Cadherin_C"/>
</dbReference>
<dbReference type="FunFam" id="2.60.40.60:FF:000004">
    <property type="entry name" value="Protocadherin 1 gamma 2"/>
    <property type="match status" value="1"/>
</dbReference>
<feature type="domain" description="Cadherin" evidence="15">
    <location>
        <begin position="241"/>
        <end position="347"/>
    </location>
</feature>
<organism evidence="16 17">
    <name type="scientific">Callorhinchus milii</name>
    <name type="common">Ghost shark</name>
    <dbReference type="NCBI Taxonomy" id="7868"/>
    <lineage>
        <taxon>Eukaryota</taxon>
        <taxon>Metazoa</taxon>
        <taxon>Chordata</taxon>
        <taxon>Craniata</taxon>
        <taxon>Vertebrata</taxon>
        <taxon>Chondrichthyes</taxon>
        <taxon>Holocephali</taxon>
        <taxon>Chimaeriformes</taxon>
        <taxon>Callorhinchidae</taxon>
        <taxon>Callorhinchus</taxon>
    </lineage>
</organism>
<evidence type="ECO:0000256" key="14">
    <source>
        <dbReference type="SAM" id="SignalP"/>
    </source>
</evidence>
<dbReference type="GeneTree" id="ENSGT00940000163777"/>
<evidence type="ECO:0000256" key="3">
    <source>
        <dbReference type="ARBA" id="ARBA00022475"/>
    </source>
</evidence>
<reference evidence="17" key="3">
    <citation type="journal article" date="2014" name="Nature">
        <title>Elephant shark genome provides unique insights into gnathostome evolution.</title>
        <authorList>
            <consortium name="International Elephant Shark Genome Sequencing Consortium"/>
            <person name="Venkatesh B."/>
            <person name="Lee A.P."/>
            <person name="Ravi V."/>
            <person name="Maurya A.K."/>
            <person name="Lian M.M."/>
            <person name="Swann J.B."/>
            <person name="Ohta Y."/>
            <person name="Flajnik M.F."/>
            <person name="Sutoh Y."/>
            <person name="Kasahara M."/>
            <person name="Hoon S."/>
            <person name="Gangu V."/>
            <person name="Roy S.W."/>
            <person name="Irimia M."/>
            <person name="Korzh V."/>
            <person name="Kondrychyn I."/>
            <person name="Lim Z.W."/>
            <person name="Tay B.H."/>
            <person name="Tohari S."/>
            <person name="Kong K.W."/>
            <person name="Ho S."/>
            <person name="Lorente-Galdos B."/>
            <person name="Quilez J."/>
            <person name="Marques-Bonet T."/>
            <person name="Raney B.J."/>
            <person name="Ingham P.W."/>
            <person name="Tay A."/>
            <person name="Hillier L.W."/>
            <person name="Minx P."/>
            <person name="Boehm T."/>
            <person name="Wilson R.K."/>
            <person name="Brenner S."/>
            <person name="Warren W.C."/>
        </authorList>
    </citation>
    <scope>NUCLEOTIDE SEQUENCE [LARGE SCALE GENOMIC DNA]</scope>
</reference>
<comment type="subcellular location">
    <subcellularLocation>
        <location evidence="2">Cell membrane</location>
        <topology evidence="2">Single-pass type I membrane protein</topology>
    </subcellularLocation>
</comment>
<dbReference type="Pfam" id="PF00028">
    <property type="entry name" value="Cadherin"/>
    <property type="match status" value="5"/>
</dbReference>
<reference evidence="16" key="5">
    <citation type="submission" date="2025-09" db="UniProtKB">
        <authorList>
            <consortium name="Ensembl"/>
        </authorList>
    </citation>
    <scope>IDENTIFICATION</scope>
</reference>
<feature type="domain" description="Cadherin" evidence="15">
    <location>
        <begin position="567"/>
        <end position="678"/>
    </location>
</feature>
<reference evidence="16" key="4">
    <citation type="submission" date="2025-08" db="UniProtKB">
        <authorList>
            <consortium name="Ensembl"/>
        </authorList>
    </citation>
    <scope>IDENTIFICATION</scope>
</reference>
<dbReference type="CDD" id="cd11304">
    <property type="entry name" value="Cadherin_repeat"/>
    <property type="match status" value="6"/>
</dbReference>
<keyword evidence="5 14" id="KW-0732">Signal</keyword>
<dbReference type="InterPro" id="IPR015919">
    <property type="entry name" value="Cadherin-like_sf"/>
</dbReference>
<keyword evidence="4 13" id="KW-0812">Transmembrane</keyword>
<sequence>MHRKRLWMVKWQVLPSFFSLVRILVGGQFNYSIPEELGNGSFVANIAADLGLDVATLSSLRLSAVSGSGKQYFSVDTETGILSVYGRLDREELCGPMHSCVVHLDAIAQNPLELYRVEVEILDVNDNPPIFPKRQVRLNILESALPGTRFPLEWAHDPDVGPNTVHIYQLNKHKHFALDVQTLADGNVFPELLLEKPLDRERVHVHQLLLTAIDGGTPARSGTVQIIIQILDVNDNVPVFDQSVYKVSLRENVPLGTMVTKLNATDLDEGSNGEVVYSYSSSTADKVRMTFNLDSKTGEIRVKANLDFEAAHFYELYVQAKDFPGSGPSQCKVLVTITDVNDNAPKVILTSVTTMVPEDALPGATVGLISVTDRDLGDNGQVWCQIAKNVPFKLFSTLQGYYKLMTDGPLDRELVSEYNITITAWDLGSPSLSANKTILVSDVNDNAPRFAQHSYTARVTENNVVGASIYSVTASDPDVNQNARLSYSILEKRVEGESVSSYVRINSETGVVAAQRSFDYEQLKSFQFHVQARDNGKPPLASNVSVDIIILDQNDNSPVIVSPLPEYGSTATETVSRLAEPGYLVARISAIDADTGQNGRLAYQILQATDPGLFTISPDTGEIWTIRRVVGKDPTQQRLVIGVKDNGSPSLSATMTIILSISGSDIEMLSHNSGLPDDLGFPSDINLYLVVCLAITSCIFLVVLIILAVKVHRNRNGLGNNYSLPSRNIQIPPNYVEVFGGDPLSQSFRYETCSTSGSVKRDFMFSSVRDPSHCRDNASNHRNIVNSEVRILSMSPCI</sequence>